<accession>A0A0T5P415</accession>
<feature type="transmembrane region" description="Helical" evidence="8">
    <location>
        <begin position="7"/>
        <end position="25"/>
    </location>
</feature>
<evidence type="ECO:0000313" key="13">
    <source>
        <dbReference type="Proteomes" id="UP000325785"/>
    </source>
</evidence>
<dbReference type="STRING" id="540747.SAMN04488031_11467"/>
<reference evidence="11 13" key="2">
    <citation type="submission" date="2018-08" db="EMBL/GenBank/DDBJ databases">
        <title>Genetic Globetrotter - A new plasmid hitch-hiking vast phylogenetic and geographic distances.</title>
        <authorList>
            <person name="Vollmers J."/>
            <person name="Petersen J."/>
        </authorList>
    </citation>
    <scope>NUCLEOTIDE SEQUENCE [LARGE SCALE GENOMIC DNA]</scope>
    <source>
        <strain evidence="11 13">DSM 26383</strain>
    </source>
</reference>
<dbReference type="InterPro" id="IPR037185">
    <property type="entry name" value="EmrE-like"/>
</dbReference>
<name>A0A0T5P415_9RHOB</name>
<evidence type="ECO:0000256" key="2">
    <source>
        <dbReference type="ARBA" id="ARBA00007362"/>
    </source>
</evidence>
<feature type="domain" description="EamA" evidence="9">
    <location>
        <begin position="6"/>
        <end position="141"/>
    </location>
</feature>
<keyword evidence="4" id="KW-1003">Cell membrane</keyword>
<dbReference type="NCBIfam" id="TIGR00688">
    <property type="entry name" value="rarD"/>
    <property type="match status" value="1"/>
</dbReference>
<evidence type="ECO:0000256" key="3">
    <source>
        <dbReference type="ARBA" id="ARBA00022448"/>
    </source>
</evidence>
<dbReference type="PANTHER" id="PTHR22911">
    <property type="entry name" value="ACYL-MALONYL CONDENSING ENZYME-RELATED"/>
    <property type="match status" value="1"/>
</dbReference>
<keyword evidence="12" id="KW-1185">Reference proteome</keyword>
<evidence type="ECO:0000313" key="12">
    <source>
        <dbReference type="Proteomes" id="UP000051401"/>
    </source>
</evidence>
<dbReference type="KEGG" id="rid:RIdsm_02216"/>
<dbReference type="EMBL" id="CP031598">
    <property type="protein sequence ID" value="QEW26417.1"/>
    <property type="molecule type" value="Genomic_DNA"/>
</dbReference>
<gene>
    <name evidence="11" type="ORF">RIdsm_02216</name>
    <name evidence="10" type="ORF">XM52_21460</name>
</gene>
<dbReference type="Proteomes" id="UP000051401">
    <property type="component" value="Unassembled WGS sequence"/>
</dbReference>
<evidence type="ECO:0000256" key="1">
    <source>
        <dbReference type="ARBA" id="ARBA00004651"/>
    </source>
</evidence>
<feature type="transmembrane region" description="Helical" evidence="8">
    <location>
        <begin position="102"/>
        <end position="119"/>
    </location>
</feature>
<comment type="similarity">
    <text evidence="2">Belongs to the EamA transporter family.</text>
</comment>
<dbReference type="AlphaFoldDB" id="A0A0T5P415"/>
<dbReference type="RefSeq" id="WP_057819395.1">
    <property type="nucleotide sequence ID" value="NZ_CP031598.1"/>
</dbReference>
<feature type="transmembrane region" description="Helical" evidence="8">
    <location>
        <begin position="264"/>
        <end position="285"/>
    </location>
</feature>
<feature type="transmembrane region" description="Helical" evidence="8">
    <location>
        <begin position="241"/>
        <end position="258"/>
    </location>
</feature>
<dbReference type="EMBL" id="LAXI01000018">
    <property type="protein sequence ID" value="KRS15862.1"/>
    <property type="molecule type" value="Genomic_DNA"/>
</dbReference>
<dbReference type="OrthoDB" id="369870at2"/>
<feature type="transmembrane region" description="Helical" evidence="8">
    <location>
        <begin position="177"/>
        <end position="195"/>
    </location>
</feature>
<organism evidence="10 12">
    <name type="scientific">Roseovarius indicus</name>
    <dbReference type="NCBI Taxonomy" id="540747"/>
    <lineage>
        <taxon>Bacteria</taxon>
        <taxon>Pseudomonadati</taxon>
        <taxon>Pseudomonadota</taxon>
        <taxon>Alphaproteobacteria</taxon>
        <taxon>Rhodobacterales</taxon>
        <taxon>Roseobacteraceae</taxon>
        <taxon>Roseovarius</taxon>
    </lineage>
</organism>
<dbReference type="PANTHER" id="PTHR22911:SF137">
    <property type="entry name" value="SOLUTE CARRIER FAMILY 35 MEMBER G2-RELATED"/>
    <property type="match status" value="1"/>
</dbReference>
<dbReference type="InterPro" id="IPR000620">
    <property type="entry name" value="EamA_dom"/>
</dbReference>
<keyword evidence="3" id="KW-0813">Transport</keyword>
<dbReference type="SUPFAM" id="SSF103481">
    <property type="entry name" value="Multidrug resistance efflux transporter EmrE"/>
    <property type="match status" value="2"/>
</dbReference>
<feature type="transmembrane region" description="Helical" evidence="8">
    <location>
        <begin position="207"/>
        <end position="229"/>
    </location>
</feature>
<dbReference type="Pfam" id="PF00892">
    <property type="entry name" value="EamA"/>
    <property type="match status" value="1"/>
</dbReference>
<proteinExistence type="inferred from homology"/>
<keyword evidence="5 8" id="KW-0812">Transmembrane</keyword>
<keyword evidence="7 8" id="KW-0472">Membrane</keyword>
<evidence type="ECO:0000259" key="9">
    <source>
        <dbReference type="Pfam" id="PF00892"/>
    </source>
</evidence>
<comment type="subcellular location">
    <subcellularLocation>
        <location evidence="1">Cell membrane</location>
        <topology evidence="1">Multi-pass membrane protein</topology>
    </subcellularLocation>
</comment>
<dbReference type="Proteomes" id="UP000325785">
    <property type="component" value="Chromosome"/>
</dbReference>
<evidence type="ECO:0000256" key="8">
    <source>
        <dbReference type="SAM" id="Phobius"/>
    </source>
</evidence>
<dbReference type="InterPro" id="IPR004626">
    <property type="entry name" value="RarD"/>
</dbReference>
<evidence type="ECO:0000256" key="4">
    <source>
        <dbReference type="ARBA" id="ARBA00022475"/>
    </source>
</evidence>
<evidence type="ECO:0000256" key="5">
    <source>
        <dbReference type="ARBA" id="ARBA00022692"/>
    </source>
</evidence>
<feature type="transmembrane region" description="Helical" evidence="8">
    <location>
        <begin position="126"/>
        <end position="143"/>
    </location>
</feature>
<sequence length="298" mass="32229">MTEGGKGIAAIVAACTIWGLSALYYKLLDHVPPLEVLAHRTIWSFVFFAGVLIAQRRLTVLRQALSNWKDVAIVAFAALMISCNWFVFISSIQTGHAIEASMGYYTFPLASVLMGAIFFRERLGPAQAAAVALAAIAVVVLAAGLGVAPWIPIIVAATFALYGVAKKWLTVGPVVSVTAEVMLLSPIAAVLLWQAHHAGTGHYGTDIPTSLLLMFSGLLTGTPLILFSYAARRLTMATVGLLQYINPSLQFLCATLIFREVFSIWHAIAFGLIWTALAIYTTALWRQDRVARRVPPSV</sequence>
<reference evidence="10 12" key="1">
    <citation type="submission" date="2015-04" db="EMBL/GenBank/DDBJ databases">
        <title>The draft genome sequence of Roseovarius indicus B108T.</title>
        <authorList>
            <person name="Li G."/>
            <person name="Lai Q."/>
            <person name="Shao Z."/>
            <person name="Yan P."/>
        </authorList>
    </citation>
    <scope>NUCLEOTIDE SEQUENCE [LARGE SCALE GENOMIC DNA]</scope>
    <source>
        <strain evidence="10 12">B108</strain>
    </source>
</reference>
<dbReference type="PATRIC" id="fig|540747.5.peg.2060"/>
<evidence type="ECO:0000256" key="7">
    <source>
        <dbReference type="ARBA" id="ARBA00023136"/>
    </source>
</evidence>
<evidence type="ECO:0000313" key="10">
    <source>
        <dbReference type="EMBL" id="KRS15862.1"/>
    </source>
</evidence>
<evidence type="ECO:0000313" key="11">
    <source>
        <dbReference type="EMBL" id="QEW26417.1"/>
    </source>
</evidence>
<dbReference type="GO" id="GO:0005886">
    <property type="term" value="C:plasma membrane"/>
    <property type="evidence" value="ECO:0007669"/>
    <property type="project" value="UniProtKB-SubCell"/>
</dbReference>
<keyword evidence="6 8" id="KW-1133">Transmembrane helix</keyword>
<evidence type="ECO:0000256" key="6">
    <source>
        <dbReference type="ARBA" id="ARBA00022989"/>
    </source>
</evidence>
<feature type="transmembrane region" description="Helical" evidence="8">
    <location>
        <begin position="71"/>
        <end position="90"/>
    </location>
</feature>
<protein>
    <submittedName>
        <fullName evidence="11">Putative chloramphenical resistance permease RarD</fullName>
    </submittedName>
    <submittedName>
        <fullName evidence="10">RarD protein</fullName>
    </submittedName>
</protein>